<dbReference type="Proteomes" id="UP000188268">
    <property type="component" value="Unassembled WGS sequence"/>
</dbReference>
<evidence type="ECO:0000313" key="2">
    <source>
        <dbReference type="Proteomes" id="UP000188268"/>
    </source>
</evidence>
<dbReference type="AlphaFoldDB" id="A0A1R3G940"/>
<feature type="non-terminal residue" evidence="1">
    <location>
        <position position="52"/>
    </location>
</feature>
<organism evidence="1 2">
    <name type="scientific">Corchorus capsularis</name>
    <name type="common">Jute</name>
    <dbReference type="NCBI Taxonomy" id="210143"/>
    <lineage>
        <taxon>Eukaryota</taxon>
        <taxon>Viridiplantae</taxon>
        <taxon>Streptophyta</taxon>
        <taxon>Embryophyta</taxon>
        <taxon>Tracheophyta</taxon>
        <taxon>Spermatophyta</taxon>
        <taxon>Magnoliopsida</taxon>
        <taxon>eudicotyledons</taxon>
        <taxon>Gunneridae</taxon>
        <taxon>Pentapetalae</taxon>
        <taxon>rosids</taxon>
        <taxon>malvids</taxon>
        <taxon>Malvales</taxon>
        <taxon>Malvaceae</taxon>
        <taxon>Grewioideae</taxon>
        <taxon>Apeibeae</taxon>
        <taxon>Corchorus</taxon>
    </lineage>
</organism>
<accession>A0A1R3G940</accession>
<keyword evidence="2" id="KW-1185">Reference proteome</keyword>
<dbReference type="Gramene" id="OMO54567">
    <property type="protein sequence ID" value="OMO54567"/>
    <property type="gene ID" value="CCACVL1_27738"/>
</dbReference>
<dbReference type="EMBL" id="AWWV01014932">
    <property type="protein sequence ID" value="OMO54567.1"/>
    <property type="molecule type" value="Genomic_DNA"/>
</dbReference>
<name>A0A1R3G940_COCAP</name>
<protein>
    <submittedName>
        <fullName evidence="1">Uncharacterized protein</fullName>
    </submittedName>
</protein>
<reference evidence="1 2" key="1">
    <citation type="submission" date="2013-09" db="EMBL/GenBank/DDBJ databases">
        <title>Corchorus capsularis genome sequencing.</title>
        <authorList>
            <person name="Alam M."/>
            <person name="Haque M.S."/>
            <person name="Islam M.S."/>
            <person name="Emdad E.M."/>
            <person name="Islam M.M."/>
            <person name="Ahmed B."/>
            <person name="Halim A."/>
            <person name="Hossen Q.M.M."/>
            <person name="Hossain M.Z."/>
            <person name="Ahmed R."/>
            <person name="Khan M.M."/>
            <person name="Islam R."/>
            <person name="Rashid M.M."/>
            <person name="Khan S.A."/>
            <person name="Rahman M.S."/>
            <person name="Alam M."/>
        </authorList>
    </citation>
    <scope>NUCLEOTIDE SEQUENCE [LARGE SCALE GENOMIC DNA]</scope>
    <source>
        <strain evidence="2">cv. CVL-1</strain>
        <tissue evidence="1">Whole seedling</tissue>
    </source>
</reference>
<proteinExistence type="predicted"/>
<sequence length="52" mass="6198">MVEEDFEDFKGRCSGLVKAATSWFDFRKFHQWSEPRMADISKVLNLFKLEVK</sequence>
<gene>
    <name evidence="1" type="ORF">CCACVL1_27738</name>
</gene>
<evidence type="ECO:0000313" key="1">
    <source>
        <dbReference type="EMBL" id="OMO54567.1"/>
    </source>
</evidence>
<comment type="caution">
    <text evidence="1">The sequence shown here is derived from an EMBL/GenBank/DDBJ whole genome shotgun (WGS) entry which is preliminary data.</text>
</comment>